<evidence type="ECO:0000259" key="3">
    <source>
        <dbReference type="PROSITE" id="PS51061"/>
    </source>
</evidence>
<evidence type="ECO:0000313" key="4">
    <source>
        <dbReference type="EMBL" id="KAJ8753252.1"/>
    </source>
</evidence>
<dbReference type="Proteomes" id="UP001159364">
    <property type="component" value="Linkage Group LG10"/>
</dbReference>
<evidence type="ECO:0000313" key="5">
    <source>
        <dbReference type="Proteomes" id="UP001159364"/>
    </source>
</evidence>
<feature type="region of interest" description="Disordered" evidence="1">
    <location>
        <begin position="262"/>
        <end position="299"/>
    </location>
</feature>
<dbReference type="PANTHER" id="PTHR47423:SF2">
    <property type="entry name" value="PROTEIN SQS1"/>
    <property type="match status" value="1"/>
</dbReference>
<organism evidence="4 5">
    <name type="scientific">Erythroxylum novogranatense</name>
    <dbReference type="NCBI Taxonomy" id="1862640"/>
    <lineage>
        <taxon>Eukaryota</taxon>
        <taxon>Viridiplantae</taxon>
        <taxon>Streptophyta</taxon>
        <taxon>Embryophyta</taxon>
        <taxon>Tracheophyta</taxon>
        <taxon>Spermatophyta</taxon>
        <taxon>Magnoliopsida</taxon>
        <taxon>eudicotyledons</taxon>
        <taxon>Gunneridae</taxon>
        <taxon>Pentapetalae</taxon>
        <taxon>rosids</taxon>
        <taxon>fabids</taxon>
        <taxon>Malpighiales</taxon>
        <taxon>Erythroxylaceae</taxon>
        <taxon>Erythroxylum</taxon>
    </lineage>
</organism>
<evidence type="ECO:0000259" key="2">
    <source>
        <dbReference type="PROSITE" id="PS50174"/>
    </source>
</evidence>
<feature type="domain" description="G-patch" evidence="2">
    <location>
        <begin position="646"/>
        <end position="692"/>
    </location>
</feature>
<evidence type="ECO:0000256" key="1">
    <source>
        <dbReference type="SAM" id="MobiDB-lite"/>
    </source>
</evidence>
<dbReference type="AlphaFoldDB" id="A0AAV8SLY2"/>
<feature type="compositionally biased region" description="Polar residues" evidence="1">
    <location>
        <begin position="66"/>
        <end position="83"/>
    </location>
</feature>
<dbReference type="Pfam" id="PF01585">
    <property type="entry name" value="G-patch"/>
    <property type="match status" value="2"/>
</dbReference>
<protein>
    <recommendedName>
        <fullName evidence="6">Protein SQS1</fullName>
    </recommendedName>
</protein>
<keyword evidence="5" id="KW-1185">Reference proteome</keyword>
<feature type="compositionally biased region" description="Low complexity" evidence="1">
    <location>
        <begin position="55"/>
        <end position="64"/>
    </location>
</feature>
<name>A0AAV8SLY2_9ROSI</name>
<feature type="domain" description="R3H" evidence="3">
    <location>
        <begin position="444"/>
        <end position="509"/>
    </location>
</feature>
<dbReference type="InterPro" id="IPR034082">
    <property type="entry name" value="R3H_G-patch"/>
</dbReference>
<feature type="region of interest" description="Disordered" evidence="1">
    <location>
        <begin position="695"/>
        <end position="715"/>
    </location>
</feature>
<feature type="compositionally biased region" description="Acidic residues" evidence="1">
    <location>
        <begin position="267"/>
        <end position="277"/>
    </location>
</feature>
<comment type="caution">
    <text evidence="4">The sequence shown here is derived from an EMBL/GenBank/DDBJ whole genome shotgun (WGS) entry which is preliminary data.</text>
</comment>
<reference evidence="4 5" key="1">
    <citation type="submission" date="2021-09" db="EMBL/GenBank/DDBJ databases">
        <title>Genomic insights and catalytic innovation underlie evolution of tropane alkaloids biosynthesis.</title>
        <authorList>
            <person name="Wang Y.-J."/>
            <person name="Tian T."/>
            <person name="Huang J.-P."/>
            <person name="Huang S.-X."/>
        </authorList>
    </citation>
    <scope>NUCLEOTIDE SEQUENCE [LARGE SCALE GENOMIC DNA]</scope>
    <source>
        <strain evidence="4">KIB-2018</strain>
        <tissue evidence="4">Leaf</tissue>
    </source>
</reference>
<feature type="domain" description="G-patch" evidence="2">
    <location>
        <begin position="725"/>
        <end position="770"/>
    </location>
</feature>
<dbReference type="PROSITE" id="PS51061">
    <property type="entry name" value="R3H"/>
    <property type="match status" value="1"/>
</dbReference>
<feature type="compositionally biased region" description="Acidic residues" evidence="1">
    <location>
        <begin position="285"/>
        <end position="299"/>
    </location>
</feature>
<dbReference type="InterPro" id="IPR000467">
    <property type="entry name" value="G_patch_dom"/>
</dbReference>
<feature type="region of interest" description="Disordered" evidence="1">
    <location>
        <begin position="1"/>
        <end position="92"/>
    </location>
</feature>
<dbReference type="CDD" id="cd02646">
    <property type="entry name" value="R3H_G-patch"/>
    <property type="match status" value="1"/>
</dbReference>
<sequence>MGGSGKRKPGGGGSNGNNRNRNRNESVRRSRGGGGGSVRFRNSLFVEGGELADWSPSSYSSPASFTGRNTNVKFQSGSRSGSGNRPKATVDSKCVSSRSNGIDFGYRYPSVECQEGLLIESSDGANNRGDNDLEESQPIILVDSKQNPIVAYFDGTPSLESEKMNFTYDYSSSFALDESSHRGLGFWDESETTLDGIGSSSKQLEVEEQEVSLVWSPLSEKEMVVNENTKCEIGKEILTGSSSNKKNSGFISIGGIKLFTEDLTDKESDEESLDEGGSESSEPAELSESDDSEQTSDSDLDIDEDVAEDYLEGIGGSDNILEATWLVDNDLDEFDEDSSSSGCFDETVEKLGGIELQEASRTYGMEKSRPRKNCSLAARIGSHVDDLMLVKDPRTVSAKKKHVTHMPQSWPLIAQRSKSSRKFPGEKKKHRKEMIVVKRRERMLRRGVDIQKINMKLEQIVLDEVDIFSFQPMHSRDCSQVQRLAAIYRLRSSCQGSGKKRFVTVTRTQHTCMPSASDKLRLEKLIGVDDDDADFAVGEGLLKNSGTGDRNRMKKIAKGRGFNQVEHQVQGNSGKNPASRQNNAASRKQGVKKSSFANQPVAFIASGMIQSEIKEITEVDLKETNETCEAKPAVPSSKVGAFEVHTRGFGSKMMAKMGYVEGEGLGKDRRGIAEPIEVVQRPKSLGLGVELSSAGNESTISNSQSFSRYGKPARPQSIGAFEKHTKGFGSKMMAKMGFVEGMGLGKDSQGIVNPLAAVRLPKSRGLGAKG</sequence>
<feature type="region of interest" description="Disordered" evidence="1">
    <location>
        <begin position="567"/>
        <end position="593"/>
    </location>
</feature>
<dbReference type="SMART" id="SM00443">
    <property type="entry name" value="G_patch"/>
    <property type="match status" value="2"/>
</dbReference>
<feature type="compositionally biased region" description="Polar residues" evidence="1">
    <location>
        <begin position="567"/>
        <end position="586"/>
    </location>
</feature>
<dbReference type="InterPro" id="IPR001374">
    <property type="entry name" value="R3H_dom"/>
</dbReference>
<dbReference type="Gene3D" id="3.30.1370.50">
    <property type="entry name" value="R3H-like domain"/>
    <property type="match status" value="1"/>
</dbReference>
<dbReference type="GO" id="GO:0003676">
    <property type="term" value="F:nucleic acid binding"/>
    <property type="evidence" value="ECO:0007669"/>
    <property type="project" value="UniProtKB-UniRule"/>
</dbReference>
<proteinExistence type="predicted"/>
<dbReference type="PANTHER" id="PTHR47423">
    <property type="entry name" value="G-PATCH DOMAIN CONTAINING PROTEIN"/>
    <property type="match status" value="1"/>
</dbReference>
<dbReference type="SUPFAM" id="SSF82708">
    <property type="entry name" value="R3H domain"/>
    <property type="match status" value="1"/>
</dbReference>
<gene>
    <name evidence="4" type="ORF">K2173_017868</name>
</gene>
<feature type="compositionally biased region" description="Polar residues" evidence="1">
    <location>
        <begin position="695"/>
        <end position="707"/>
    </location>
</feature>
<dbReference type="EMBL" id="JAIWQS010000010">
    <property type="protein sequence ID" value="KAJ8753252.1"/>
    <property type="molecule type" value="Genomic_DNA"/>
</dbReference>
<dbReference type="Pfam" id="PF01424">
    <property type="entry name" value="R3H"/>
    <property type="match status" value="1"/>
</dbReference>
<dbReference type="InterPro" id="IPR036867">
    <property type="entry name" value="R3H_dom_sf"/>
</dbReference>
<evidence type="ECO:0008006" key="6">
    <source>
        <dbReference type="Google" id="ProtNLM"/>
    </source>
</evidence>
<accession>A0AAV8SLY2</accession>
<dbReference type="PROSITE" id="PS50174">
    <property type="entry name" value="G_PATCH"/>
    <property type="match status" value="2"/>
</dbReference>